<accession>X0YFN3</accession>
<dbReference type="Gene3D" id="1.10.440.10">
    <property type="entry name" value="T4 endonuclease V"/>
    <property type="match status" value="1"/>
</dbReference>
<gene>
    <name evidence="1" type="ORF">S01H4_19124</name>
</gene>
<dbReference type="AlphaFoldDB" id="X0YFN3"/>
<dbReference type="SMR" id="X0YFN3"/>
<dbReference type="InterPro" id="IPR004260">
    <property type="entry name" value="Pyr-dimer_DNA_glycosylase"/>
</dbReference>
<dbReference type="SUPFAM" id="SSF47077">
    <property type="entry name" value="T4 endonuclease V"/>
    <property type="match status" value="1"/>
</dbReference>
<reference evidence="1" key="1">
    <citation type="journal article" date="2014" name="Front. Microbiol.">
        <title>High frequency of phylogenetically diverse reductive dehalogenase-homologous genes in deep subseafloor sedimentary metagenomes.</title>
        <authorList>
            <person name="Kawai M."/>
            <person name="Futagami T."/>
            <person name="Toyoda A."/>
            <person name="Takaki Y."/>
            <person name="Nishi S."/>
            <person name="Hori S."/>
            <person name="Arai W."/>
            <person name="Tsubouchi T."/>
            <person name="Morono Y."/>
            <person name="Uchiyama I."/>
            <person name="Ito T."/>
            <person name="Fujiyama A."/>
            <person name="Inagaki F."/>
            <person name="Takami H."/>
        </authorList>
    </citation>
    <scope>NUCLEOTIDE SEQUENCE</scope>
    <source>
        <strain evidence="1">Expedition CK06-06</strain>
    </source>
</reference>
<comment type="caution">
    <text evidence="1">The sequence shown here is derived from an EMBL/GenBank/DDBJ whole genome shotgun (WGS) entry which is preliminary data.</text>
</comment>
<dbReference type="Pfam" id="PF03013">
    <property type="entry name" value="Pyr_excise"/>
    <property type="match status" value="1"/>
</dbReference>
<dbReference type="PIRSF" id="PIRSF001000">
    <property type="entry name" value="PDG_ENDV"/>
    <property type="match status" value="1"/>
</dbReference>
<organism evidence="1">
    <name type="scientific">marine sediment metagenome</name>
    <dbReference type="NCBI Taxonomy" id="412755"/>
    <lineage>
        <taxon>unclassified sequences</taxon>
        <taxon>metagenomes</taxon>
        <taxon>ecological metagenomes</taxon>
    </lineage>
</organism>
<evidence type="ECO:0008006" key="2">
    <source>
        <dbReference type="Google" id="ProtNLM"/>
    </source>
</evidence>
<proteinExistence type="predicted"/>
<name>X0YFN3_9ZZZZ</name>
<dbReference type="InterPro" id="IPR024796">
    <property type="entry name" value="T4_endonuc_V"/>
</dbReference>
<protein>
    <recommendedName>
        <fullName evidence="2">Endonuclease V</fullName>
    </recommendedName>
</protein>
<sequence>MTRINVVPVQELTNKHLMAEYRELPRSMRRAVLAAYKGKQPGDVKIAPEYKLGTGHELFFVDKCKWLYDRWVLLRDELLKRGYNLSDQFQQIVIGRARHIRKHAKQFYGEYLPTGNARMINRQRIAERLS</sequence>
<evidence type="ECO:0000313" key="1">
    <source>
        <dbReference type="EMBL" id="GAG54685.1"/>
    </source>
</evidence>
<dbReference type="EMBL" id="BART01008511">
    <property type="protein sequence ID" value="GAG54685.1"/>
    <property type="molecule type" value="Genomic_DNA"/>
</dbReference>